<comment type="subcellular location">
    <subcellularLocation>
        <location evidence="1">Cell projection</location>
        <location evidence="1">Cilium</location>
    </subcellularLocation>
</comment>
<dbReference type="Pfam" id="PF23385">
    <property type="entry name" value="Beta-prop_IFT140_2nd"/>
    <property type="match status" value="1"/>
</dbReference>
<dbReference type="GO" id="GO:0036064">
    <property type="term" value="C:ciliary basal body"/>
    <property type="evidence" value="ECO:0007669"/>
    <property type="project" value="TreeGrafter"/>
</dbReference>
<evidence type="ECO:0000256" key="1">
    <source>
        <dbReference type="ARBA" id="ARBA00004138"/>
    </source>
</evidence>
<reference evidence="10" key="1">
    <citation type="submission" date="2025-08" db="UniProtKB">
        <authorList>
            <consortium name="RefSeq"/>
        </authorList>
    </citation>
    <scope>IDENTIFICATION</scope>
    <source>
        <tissue evidence="10">Skeletal muscle</tissue>
    </source>
</reference>
<feature type="repeat" description="WD" evidence="6">
    <location>
        <begin position="140"/>
        <end position="181"/>
    </location>
</feature>
<dbReference type="KEGG" id="tsr:106547270"/>
<dbReference type="InterPro" id="IPR015943">
    <property type="entry name" value="WD40/YVTN_repeat-like_dom_sf"/>
</dbReference>
<dbReference type="Pfam" id="PF23383">
    <property type="entry name" value="Beta-prop_IFT140_1st"/>
    <property type="match status" value="1"/>
</dbReference>
<evidence type="ECO:0000256" key="5">
    <source>
        <dbReference type="ARBA" id="ARBA00023273"/>
    </source>
</evidence>
<dbReference type="PROSITE" id="PS50082">
    <property type="entry name" value="WD_REPEATS_2"/>
    <property type="match status" value="1"/>
</dbReference>
<feature type="domain" description="IFT140 second beta-propeller" evidence="8">
    <location>
        <begin position="386"/>
        <end position="427"/>
    </location>
</feature>
<protein>
    <submittedName>
        <fullName evidence="10">Intraflagellar transport protein 140 homolog</fullName>
    </submittedName>
</protein>
<evidence type="ECO:0000256" key="4">
    <source>
        <dbReference type="ARBA" id="ARBA00023069"/>
    </source>
</evidence>
<feature type="non-terminal residue" evidence="10">
    <location>
        <position position="465"/>
    </location>
</feature>
<dbReference type="InterPro" id="IPR001680">
    <property type="entry name" value="WD40_rpt"/>
</dbReference>
<dbReference type="InterPro" id="IPR056154">
    <property type="entry name" value="Beta-prop_IFT140_1st"/>
</dbReference>
<evidence type="ECO:0000313" key="9">
    <source>
        <dbReference type="Proteomes" id="UP000504617"/>
    </source>
</evidence>
<dbReference type="Proteomes" id="UP000504617">
    <property type="component" value="Unplaced"/>
</dbReference>
<dbReference type="RefSeq" id="XP_013919855.1">
    <property type="nucleotide sequence ID" value="XM_014064380.1"/>
</dbReference>
<evidence type="ECO:0000313" key="10">
    <source>
        <dbReference type="RefSeq" id="XP_013919855.1"/>
    </source>
</evidence>
<evidence type="ECO:0000259" key="7">
    <source>
        <dbReference type="Pfam" id="PF23383"/>
    </source>
</evidence>
<keyword evidence="3" id="KW-0677">Repeat</keyword>
<accession>A0A6I9YA59</accession>
<dbReference type="PANTHER" id="PTHR15722:SF7">
    <property type="entry name" value="INTRAFLAGELLAR TRANSPORT PROTEIN 140 HOMOLOG"/>
    <property type="match status" value="1"/>
</dbReference>
<keyword evidence="9" id="KW-1185">Reference proteome</keyword>
<sequence length="465" mass="52175">YNLPFGLIFGSHSSAGHTINILSRRWLEVYTDHRIEALESCGPHTHMAWHRLQPLLAVASIPCKLWRQLSSLHFITNLTSAGYQKPNKILGEYVGDAHLEKNFRVTYLSWHPSKLIVAVGCEMGDVVVVNKQDKEHHAVPSNHNADISVLNWSTNGTRLVSGDKLGVLVLWRMDQRGRVQGPPLLKHEYGKHLNFCIFRPPPPGEDLVQLAKAAVSGDEKALDMFNWRKSGMGMALKMGPQEGLSFFVSMIDGTVHYVSERGKTNQALIIETSIQKMLFMERDVLVVITESLLLSLHKISPEGEAEELLKVKLSGKMNHPADIILIDHSLLITATNEPLLSWTVNILMSFSSSCLKWSSKKNLLAVNLNNSVAILREQAMASHFHQQMAVVQVSPNLFNITSFSSKMMDNLRIDTHVNGVCTTKLELVGIRCLVTHYIIPYGEKCVWYSLFLVLTVPPVANDEYR</sequence>
<dbReference type="InterPro" id="IPR036322">
    <property type="entry name" value="WD40_repeat_dom_sf"/>
</dbReference>
<dbReference type="SMART" id="SM00320">
    <property type="entry name" value="WD40"/>
    <property type="match status" value="2"/>
</dbReference>
<dbReference type="GO" id="GO:0005930">
    <property type="term" value="C:axoneme"/>
    <property type="evidence" value="ECO:0007669"/>
    <property type="project" value="TreeGrafter"/>
</dbReference>
<name>A0A6I9YA59_9SAUR</name>
<dbReference type="InterPro" id="IPR056155">
    <property type="entry name" value="Beta-prop_IFT140_2nd"/>
</dbReference>
<dbReference type="AlphaFoldDB" id="A0A6I9YA59"/>
<evidence type="ECO:0000256" key="6">
    <source>
        <dbReference type="PROSITE-ProRule" id="PRU00221"/>
    </source>
</evidence>
<keyword evidence="2 6" id="KW-0853">WD repeat</keyword>
<keyword evidence="5" id="KW-0966">Cell projection</keyword>
<proteinExistence type="predicted"/>
<dbReference type="OrthoDB" id="10258787at2759"/>
<feature type="non-terminal residue" evidence="10">
    <location>
        <position position="1"/>
    </location>
</feature>
<gene>
    <name evidence="10" type="primary">LOC106547270</name>
</gene>
<evidence type="ECO:0000256" key="2">
    <source>
        <dbReference type="ARBA" id="ARBA00022574"/>
    </source>
</evidence>
<dbReference type="PANTHER" id="PTHR15722">
    <property type="entry name" value="IFT140/172-RELATED"/>
    <property type="match status" value="1"/>
</dbReference>
<dbReference type="Gene3D" id="2.130.10.10">
    <property type="entry name" value="YVTN repeat-like/Quinoprotein amine dehydrogenase"/>
    <property type="match status" value="1"/>
</dbReference>
<evidence type="ECO:0000256" key="3">
    <source>
        <dbReference type="ARBA" id="ARBA00022737"/>
    </source>
</evidence>
<dbReference type="GO" id="GO:0030991">
    <property type="term" value="C:intraciliary transport particle A"/>
    <property type="evidence" value="ECO:0007669"/>
    <property type="project" value="TreeGrafter"/>
</dbReference>
<dbReference type="GO" id="GO:0035721">
    <property type="term" value="P:intraciliary retrograde transport"/>
    <property type="evidence" value="ECO:0007669"/>
    <property type="project" value="TreeGrafter"/>
</dbReference>
<organism evidence="9 10">
    <name type="scientific">Thamnophis sirtalis</name>
    <dbReference type="NCBI Taxonomy" id="35019"/>
    <lineage>
        <taxon>Eukaryota</taxon>
        <taxon>Metazoa</taxon>
        <taxon>Chordata</taxon>
        <taxon>Craniata</taxon>
        <taxon>Vertebrata</taxon>
        <taxon>Euteleostomi</taxon>
        <taxon>Lepidosauria</taxon>
        <taxon>Squamata</taxon>
        <taxon>Bifurcata</taxon>
        <taxon>Unidentata</taxon>
        <taxon>Episquamata</taxon>
        <taxon>Toxicofera</taxon>
        <taxon>Serpentes</taxon>
        <taxon>Colubroidea</taxon>
        <taxon>Colubridae</taxon>
        <taxon>Natricinae</taxon>
        <taxon>Thamnophis</taxon>
    </lineage>
</organism>
<feature type="domain" description="IFT140 first beta-propeller" evidence="7">
    <location>
        <begin position="29"/>
        <end position="340"/>
    </location>
</feature>
<keyword evidence="4" id="KW-0969">Cilium</keyword>
<dbReference type="SUPFAM" id="SSF50978">
    <property type="entry name" value="WD40 repeat-like"/>
    <property type="match status" value="1"/>
</dbReference>
<dbReference type="GeneID" id="106547270"/>
<evidence type="ECO:0000259" key="8">
    <source>
        <dbReference type="Pfam" id="PF23385"/>
    </source>
</evidence>